<reference evidence="1 2" key="1">
    <citation type="submission" date="2018-11" db="EMBL/GenBank/DDBJ databases">
        <title>Genome sequence of strain 7197.</title>
        <authorList>
            <person name="Gao J."/>
            <person name="Sun J."/>
        </authorList>
    </citation>
    <scope>NUCLEOTIDE SEQUENCE [LARGE SCALE GENOMIC DNA]</scope>
    <source>
        <strain evidence="1 2">7197</strain>
    </source>
</reference>
<dbReference type="Proteomes" id="UP000282529">
    <property type="component" value="Unassembled WGS sequence"/>
</dbReference>
<organism evidence="1 2">
    <name type="scientific">Paenibacillus rhizophilus</name>
    <dbReference type="NCBI Taxonomy" id="1850366"/>
    <lineage>
        <taxon>Bacteria</taxon>
        <taxon>Bacillati</taxon>
        <taxon>Bacillota</taxon>
        <taxon>Bacilli</taxon>
        <taxon>Bacillales</taxon>
        <taxon>Paenibacillaceae</taxon>
        <taxon>Paenibacillus</taxon>
    </lineage>
</organism>
<protein>
    <submittedName>
        <fullName evidence="1">Uncharacterized protein</fullName>
    </submittedName>
</protein>
<sequence>MGEHLISADKLIEWLDGPDAAPLWEGPEGLLKYNLVMEEIEAGTFDPTPVQLDIKPGDKVRHTNKNYGDGIVKRLSKSGERAFVTPQCAYYRLDKLIKVEGNSDVNQP</sequence>
<evidence type="ECO:0000313" key="1">
    <source>
        <dbReference type="EMBL" id="RQW11831.1"/>
    </source>
</evidence>
<dbReference type="AlphaFoldDB" id="A0A3N9P6H1"/>
<name>A0A3N9P6H1_9BACL</name>
<dbReference type="RefSeq" id="WP_124695240.1">
    <property type="nucleotide sequence ID" value="NZ_JBHUFE010000039.1"/>
</dbReference>
<dbReference type="EMBL" id="RQPI01000004">
    <property type="protein sequence ID" value="RQW11831.1"/>
    <property type="molecule type" value="Genomic_DNA"/>
</dbReference>
<gene>
    <name evidence="1" type="ORF">EH198_09130</name>
</gene>
<evidence type="ECO:0000313" key="2">
    <source>
        <dbReference type="Proteomes" id="UP000282529"/>
    </source>
</evidence>
<dbReference type="OrthoDB" id="2667274at2"/>
<comment type="caution">
    <text evidence="1">The sequence shown here is derived from an EMBL/GenBank/DDBJ whole genome shotgun (WGS) entry which is preliminary data.</text>
</comment>
<accession>A0A3N9P6H1</accession>
<proteinExistence type="predicted"/>
<keyword evidence="2" id="KW-1185">Reference proteome</keyword>